<comment type="caution">
    <text evidence="3">The sequence shown here is derived from an EMBL/GenBank/DDBJ whole genome shotgun (WGS) entry which is preliminary data.</text>
</comment>
<dbReference type="Proteomes" id="UP001208935">
    <property type="component" value="Unassembled WGS sequence"/>
</dbReference>
<dbReference type="PROSITE" id="PS51257">
    <property type="entry name" value="PROKAR_LIPOPROTEIN"/>
    <property type="match status" value="1"/>
</dbReference>
<evidence type="ECO:0000313" key="3">
    <source>
        <dbReference type="EMBL" id="MCW5322868.1"/>
    </source>
</evidence>
<feature type="region of interest" description="Disordered" evidence="1">
    <location>
        <begin position="228"/>
        <end position="250"/>
    </location>
</feature>
<accession>A0ABT3KX29</accession>
<evidence type="ECO:0008006" key="5">
    <source>
        <dbReference type="Google" id="ProtNLM"/>
    </source>
</evidence>
<feature type="chain" id="PRO_5046625437" description="Lipoprotein" evidence="2">
    <location>
        <begin position="22"/>
        <end position="250"/>
    </location>
</feature>
<name>A0ABT3KX29_9BURK</name>
<protein>
    <recommendedName>
        <fullName evidence="5">Lipoprotein</fullName>
    </recommendedName>
</protein>
<keyword evidence="4" id="KW-1185">Reference proteome</keyword>
<sequence length="250" mass="27373">MHRLALATAALCALSVASACAQDAAPDYSPAERLLFMTPQLQTLQPPTLLRYRFSRRGSLEEPFADSVTLALNARADGGCCAARGTFLSAARRLPVPDVPQAEGNPVILYFLEHDMREMQRLTQGAQRHFRKRLRLAIQQGGAVRDVTLPYQGQGVVGQEIVLSPFLDDPLRPKYEKFARKSYRFLLSAAVPGGLYGIRTRIPGEDPQARPLLVEELLIEGAGAMDGSWNGHPPPEEEGATNLAATWQTP</sequence>
<evidence type="ECO:0000256" key="2">
    <source>
        <dbReference type="SAM" id="SignalP"/>
    </source>
</evidence>
<organism evidence="3 4">
    <name type="scientific">Verminephrobacter aporrectodeae subsp. tuberculatae</name>
    <dbReference type="NCBI Taxonomy" id="1110392"/>
    <lineage>
        <taxon>Bacteria</taxon>
        <taxon>Pseudomonadati</taxon>
        <taxon>Pseudomonadota</taxon>
        <taxon>Betaproteobacteria</taxon>
        <taxon>Burkholderiales</taxon>
        <taxon>Comamonadaceae</taxon>
        <taxon>Verminephrobacter</taxon>
    </lineage>
</organism>
<gene>
    <name evidence="3" type="ORF">D5039_17455</name>
</gene>
<reference evidence="4" key="1">
    <citation type="submission" date="2023-07" db="EMBL/GenBank/DDBJ databases">
        <title>Verminephrobacter genomes.</title>
        <authorList>
            <person name="Lund M.B."/>
        </authorList>
    </citation>
    <scope>NUCLEOTIDE SEQUENCE [LARGE SCALE GENOMIC DNA]</scope>
    <source>
        <strain evidence="4">AtM5-05</strain>
    </source>
</reference>
<evidence type="ECO:0000256" key="1">
    <source>
        <dbReference type="SAM" id="MobiDB-lite"/>
    </source>
</evidence>
<keyword evidence="2" id="KW-0732">Signal</keyword>
<evidence type="ECO:0000313" key="4">
    <source>
        <dbReference type="Proteomes" id="UP001208935"/>
    </source>
</evidence>
<dbReference type="EMBL" id="QZCW01000003">
    <property type="protein sequence ID" value="MCW5322868.1"/>
    <property type="molecule type" value="Genomic_DNA"/>
</dbReference>
<feature type="signal peptide" evidence="2">
    <location>
        <begin position="1"/>
        <end position="21"/>
    </location>
</feature>
<proteinExistence type="predicted"/>